<keyword evidence="2" id="KW-1185">Reference proteome</keyword>
<dbReference type="KEGG" id="mehf:MmiHf6_14170"/>
<reference evidence="1 2" key="1">
    <citation type="submission" date="2023-07" db="EMBL/GenBank/DDBJ databases">
        <title>Closed genoem sequence of Methanomicrococcus sp. Hf6.</title>
        <authorList>
            <person name="Poehlein A."/>
            <person name="Protasov E."/>
            <person name="Platt K."/>
            <person name="Reeh H."/>
            <person name="Daniel R."/>
            <person name="Brune A."/>
        </authorList>
    </citation>
    <scope>NUCLEOTIDE SEQUENCE [LARGE SCALE GENOMIC DNA]</scope>
    <source>
        <strain evidence="1 2">Hf6</strain>
    </source>
</reference>
<gene>
    <name evidence="1" type="ORF">MmiHf6_14170</name>
</gene>
<sequence length="49" mass="5858">MNGEYIHEIFTPTGRIIKFTPEEEKEIQEIIKLAKADLKKQIKKMEKRI</sequence>
<dbReference type="EMBL" id="CP131059">
    <property type="protein sequence ID" value="WNY24088.1"/>
    <property type="molecule type" value="Genomic_DNA"/>
</dbReference>
<name>A0AA96V1E4_9EURY</name>
<proteinExistence type="predicted"/>
<organism evidence="1 2">
    <name type="scientific">Methanimicrococcus hongohii</name>
    <dbReference type="NCBI Taxonomy" id="3028295"/>
    <lineage>
        <taxon>Archaea</taxon>
        <taxon>Methanobacteriati</taxon>
        <taxon>Methanobacteriota</taxon>
        <taxon>Stenosarchaea group</taxon>
        <taxon>Methanomicrobia</taxon>
        <taxon>Methanosarcinales</taxon>
        <taxon>Methanosarcinaceae</taxon>
        <taxon>Methanimicrococcus</taxon>
    </lineage>
</organism>
<dbReference type="Proteomes" id="UP001302978">
    <property type="component" value="Chromosome"/>
</dbReference>
<evidence type="ECO:0000313" key="2">
    <source>
        <dbReference type="Proteomes" id="UP001302978"/>
    </source>
</evidence>
<accession>A0AA96V1E4</accession>
<evidence type="ECO:0000313" key="1">
    <source>
        <dbReference type="EMBL" id="WNY24088.1"/>
    </source>
</evidence>
<protein>
    <submittedName>
        <fullName evidence="1">Uncharacterized protein</fullName>
    </submittedName>
</protein>
<dbReference type="AlphaFoldDB" id="A0AA96V1E4"/>
<dbReference type="GeneID" id="85196007"/>
<dbReference type="RefSeq" id="WP_316557261.1">
    <property type="nucleotide sequence ID" value="NZ_CP131059.1"/>
</dbReference>